<dbReference type="PANTHER" id="PTHR10037">
    <property type="entry name" value="VOLTAGE-GATED CATION CHANNEL CALCIUM AND SODIUM"/>
    <property type="match status" value="1"/>
</dbReference>
<dbReference type="InParanoid" id="D8LI94"/>
<keyword evidence="8" id="KW-1185">Reference proteome</keyword>
<evidence type="ECO:0000313" key="8">
    <source>
        <dbReference type="Proteomes" id="UP000002630"/>
    </source>
</evidence>
<dbReference type="GO" id="GO:0001518">
    <property type="term" value="C:voltage-gated sodium channel complex"/>
    <property type="evidence" value="ECO:0007669"/>
    <property type="project" value="TreeGrafter"/>
</dbReference>
<feature type="transmembrane region" description="Helical" evidence="5">
    <location>
        <begin position="127"/>
        <end position="153"/>
    </location>
</feature>
<dbReference type="Gene3D" id="1.20.120.350">
    <property type="entry name" value="Voltage-gated potassium channels. Chain C"/>
    <property type="match status" value="1"/>
</dbReference>
<proteinExistence type="predicted"/>
<evidence type="ECO:0000259" key="6">
    <source>
        <dbReference type="Pfam" id="PF00520"/>
    </source>
</evidence>
<feature type="transmembrane region" description="Helical" evidence="5">
    <location>
        <begin position="182"/>
        <end position="205"/>
    </location>
</feature>
<dbReference type="InterPro" id="IPR043203">
    <property type="entry name" value="VGCC_Ca_Na"/>
</dbReference>
<evidence type="ECO:0000256" key="2">
    <source>
        <dbReference type="ARBA" id="ARBA00022692"/>
    </source>
</evidence>
<evidence type="ECO:0000256" key="4">
    <source>
        <dbReference type="ARBA" id="ARBA00023136"/>
    </source>
</evidence>
<evidence type="ECO:0000256" key="1">
    <source>
        <dbReference type="ARBA" id="ARBA00004141"/>
    </source>
</evidence>
<dbReference type="PANTHER" id="PTHR10037:SF62">
    <property type="entry name" value="SODIUM CHANNEL PROTEIN 60E"/>
    <property type="match status" value="1"/>
</dbReference>
<feature type="domain" description="Ion transport" evidence="6">
    <location>
        <begin position="40"/>
        <end position="209"/>
    </location>
</feature>
<evidence type="ECO:0000256" key="3">
    <source>
        <dbReference type="ARBA" id="ARBA00022989"/>
    </source>
</evidence>
<sequence length="225" mass="25364">MKKEAVFDFHGKHLVYPRSSLYLFSEKSRVRVACVKLVAHPWFDRFILLVIALNSIVLALTDWTRIDEDPSSEDVGEPIAEGSWRNTLLYETEGIFTAIFTLEFVLKVVSQGFIFGHGAYLRDAWNVLDFVVVVTALLTSIPGMPTATAIRVFRVLRPLRSLSTLPGLQHLVVSMLKSVPQLVSVLILLQFIFVVFGILGIQLFAGKQHSRCRLTPYPVTTAFER</sequence>
<evidence type="ECO:0000313" key="7">
    <source>
        <dbReference type="EMBL" id="CBN75916.1"/>
    </source>
</evidence>
<dbReference type="FunFam" id="1.20.120.350:FF:000095">
    <property type="entry name" value="Voltage-gated Ca2+ channel, alpha subunit"/>
    <property type="match status" value="1"/>
</dbReference>
<keyword evidence="4 5" id="KW-0472">Membrane</keyword>
<dbReference type="OrthoDB" id="127343at2759"/>
<dbReference type="Proteomes" id="UP000002630">
    <property type="component" value="Linkage Group LG17"/>
</dbReference>
<accession>D8LI94</accession>
<protein>
    <recommendedName>
        <fullName evidence="6">Ion transport domain-containing protein</fullName>
    </recommendedName>
</protein>
<dbReference type="OMA" id="INTSEQM"/>
<evidence type="ECO:0000256" key="5">
    <source>
        <dbReference type="SAM" id="Phobius"/>
    </source>
</evidence>
<feature type="transmembrane region" description="Helical" evidence="5">
    <location>
        <begin position="94"/>
        <end position="115"/>
    </location>
</feature>
<keyword evidence="3 5" id="KW-1133">Transmembrane helix</keyword>
<keyword evidence="2 5" id="KW-0812">Transmembrane</keyword>
<dbReference type="GO" id="GO:0005248">
    <property type="term" value="F:voltage-gated sodium channel activity"/>
    <property type="evidence" value="ECO:0007669"/>
    <property type="project" value="TreeGrafter"/>
</dbReference>
<dbReference type="Pfam" id="PF00520">
    <property type="entry name" value="Ion_trans"/>
    <property type="match status" value="1"/>
</dbReference>
<dbReference type="EMBL" id="FN648383">
    <property type="protein sequence ID" value="CBN75916.1"/>
    <property type="molecule type" value="Genomic_DNA"/>
</dbReference>
<dbReference type="EMBL" id="FN649742">
    <property type="protein sequence ID" value="CBN75916.1"/>
    <property type="molecule type" value="Genomic_DNA"/>
</dbReference>
<dbReference type="InterPro" id="IPR027359">
    <property type="entry name" value="Volt_channel_dom_sf"/>
</dbReference>
<name>D8LI94_ECTSI</name>
<reference evidence="7 8" key="1">
    <citation type="journal article" date="2010" name="Nature">
        <title>The Ectocarpus genome and the independent evolution of multicellularity in brown algae.</title>
        <authorList>
            <person name="Cock J.M."/>
            <person name="Sterck L."/>
            <person name="Rouze P."/>
            <person name="Scornet D."/>
            <person name="Allen A.E."/>
            <person name="Amoutzias G."/>
            <person name="Anthouard V."/>
            <person name="Artiguenave F."/>
            <person name="Aury J.M."/>
            <person name="Badger J.H."/>
            <person name="Beszteri B."/>
            <person name="Billiau K."/>
            <person name="Bonnet E."/>
            <person name="Bothwell J.H."/>
            <person name="Bowler C."/>
            <person name="Boyen C."/>
            <person name="Brownlee C."/>
            <person name="Carrano C.J."/>
            <person name="Charrier B."/>
            <person name="Cho G.Y."/>
            <person name="Coelho S.M."/>
            <person name="Collen J."/>
            <person name="Corre E."/>
            <person name="Da Silva C."/>
            <person name="Delage L."/>
            <person name="Delaroque N."/>
            <person name="Dittami S.M."/>
            <person name="Doulbeau S."/>
            <person name="Elias M."/>
            <person name="Farnham G."/>
            <person name="Gachon C.M."/>
            <person name="Gschloessl B."/>
            <person name="Heesch S."/>
            <person name="Jabbari K."/>
            <person name="Jubin C."/>
            <person name="Kawai H."/>
            <person name="Kimura K."/>
            <person name="Kloareg B."/>
            <person name="Kupper F.C."/>
            <person name="Lang D."/>
            <person name="Le Bail A."/>
            <person name="Leblanc C."/>
            <person name="Lerouge P."/>
            <person name="Lohr M."/>
            <person name="Lopez P.J."/>
            <person name="Martens C."/>
            <person name="Maumus F."/>
            <person name="Michel G."/>
            <person name="Miranda-Saavedra D."/>
            <person name="Morales J."/>
            <person name="Moreau H."/>
            <person name="Motomura T."/>
            <person name="Nagasato C."/>
            <person name="Napoli C.A."/>
            <person name="Nelson D.R."/>
            <person name="Nyvall-Collen P."/>
            <person name="Peters A.F."/>
            <person name="Pommier C."/>
            <person name="Potin P."/>
            <person name="Poulain J."/>
            <person name="Quesneville H."/>
            <person name="Read B."/>
            <person name="Rensing S.A."/>
            <person name="Ritter A."/>
            <person name="Rousvoal S."/>
            <person name="Samanta M."/>
            <person name="Samson G."/>
            <person name="Schroeder D.C."/>
            <person name="Segurens B."/>
            <person name="Strittmatter M."/>
            <person name="Tonon T."/>
            <person name="Tregear J.W."/>
            <person name="Valentin K."/>
            <person name="von Dassow P."/>
            <person name="Yamagishi T."/>
            <person name="Van de Peer Y."/>
            <person name="Wincker P."/>
        </authorList>
    </citation>
    <scope>NUCLEOTIDE SEQUENCE [LARGE SCALE GENOMIC DNA]</scope>
    <source>
        <strain evidence="8">Ec32 / CCAP1310/4</strain>
    </source>
</reference>
<comment type="subcellular location">
    <subcellularLocation>
        <location evidence="1">Membrane</location>
        <topology evidence="1">Multi-pass membrane protein</topology>
    </subcellularLocation>
</comment>
<dbReference type="SUPFAM" id="SSF81324">
    <property type="entry name" value="Voltage-gated potassium channels"/>
    <property type="match status" value="1"/>
</dbReference>
<dbReference type="STRING" id="2880.D8LI94"/>
<dbReference type="Gene3D" id="1.10.287.70">
    <property type="match status" value="1"/>
</dbReference>
<dbReference type="eggNOG" id="KOG2301">
    <property type="taxonomic scope" value="Eukaryota"/>
</dbReference>
<dbReference type="AlphaFoldDB" id="D8LI94"/>
<organism evidence="7 8">
    <name type="scientific">Ectocarpus siliculosus</name>
    <name type="common">Brown alga</name>
    <name type="synonym">Conferva siliculosa</name>
    <dbReference type="NCBI Taxonomy" id="2880"/>
    <lineage>
        <taxon>Eukaryota</taxon>
        <taxon>Sar</taxon>
        <taxon>Stramenopiles</taxon>
        <taxon>Ochrophyta</taxon>
        <taxon>PX clade</taxon>
        <taxon>Phaeophyceae</taxon>
        <taxon>Ectocarpales</taxon>
        <taxon>Ectocarpaceae</taxon>
        <taxon>Ectocarpus</taxon>
    </lineage>
</organism>
<gene>
    <name evidence="7" type="ORF">Esi_0206_0045</name>
</gene>
<dbReference type="InterPro" id="IPR005821">
    <property type="entry name" value="Ion_trans_dom"/>
</dbReference>